<protein>
    <submittedName>
        <fullName evidence="2">DNA-binding protein</fullName>
    </submittedName>
</protein>
<keyword evidence="2" id="KW-0238">DNA-binding</keyword>
<evidence type="ECO:0000259" key="1">
    <source>
        <dbReference type="Pfam" id="PF12728"/>
    </source>
</evidence>
<dbReference type="GO" id="GO:0003677">
    <property type="term" value="F:DNA binding"/>
    <property type="evidence" value="ECO:0007669"/>
    <property type="project" value="UniProtKB-KW"/>
</dbReference>
<reference evidence="2 3" key="1">
    <citation type="submission" date="2018-08" db="EMBL/GenBank/DDBJ databases">
        <title>The metabolism and importance of syntrophic acetate oxidation coupled to methane or sulfide production in haloalkaline environments.</title>
        <authorList>
            <person name="Timmers P.H.A."/>
            <person name="Vavourakis C.D."/>
            <person name="Sorokin D.Y."/>
            <person name="Sinninghe Damste J.S."/>
            <person name="Muyzer G."/>
            <person name="Stams A.J.M."/>
            <person name="Plugge C.M."/>
        </authorList>
    </citation>
    <scope>NUCLEOTIDE SEQUENCE [LARGE SCALE GENOMIC DNA]</scope>
    <source>
        <strain evidence="2">MSAO_Bac1</strain>
    </source>
</reference>
<evidence type="ECO:0000313" key="3">
    <source>
        <dbReference type="Proteomes" id="UP000285138"/>
    </source>
</evidence>
<dbReference type="AlphaFoldDB" id="A0A424YDM6"/>
<sequence length="67" mass="7662">MAEYTPAEIAEKTDLKVSTVMDYILEGVLIGERKGCCYRVSEEDLKDFLDMKEKGKLPHRPPRKCGE</sequence>
<dbReference type="EMBL" id="QZAA01000163">
    <property type="protein sequence ID" value="RQD75325.1"/>
    <property type="molecule type" value="Genomic_DNA"/>
</dbReference>
<name>A0A424YDM6_9FIRM</name>
<gene>
    <name evidence="2" type="ORF">D5R97_06320</name>
</gene>
<proteinExistence type="predicted"/>
<organism evidence="2 3">
    <name type="scientific">Candidatus Syntrophonatronum acetioxidans</name>
    <dbReference type="NCBI Taxonomy" id="1795816"/>
    <lineage>
        <taxon>Bacteria</taxon>
        <taxon>Bacillati</taxon>
        <taxon>Bacillota</taxon>
        <taxon>Clostridia</taxon>
        <taxon>Eubacteriales</taxon>
        <taxon>Syntrophomonadaceae</taxon>
        <taxon>Candidatus Syntrophonatronum</taxon>
    </lineage>
</organism>
<comment type="caution">
    <text evidence="2">The sequence shown here is derived from an EMBL/GenBank/DDBJ whole genome shotgun (WGS) entry which is preliminary data.</text>
</comment>
<accession>A0A424YDM6</accession>
<feature type="domain" description="Helix-turn-helix" evidence="1">
    <location>
        <begin position="4"/>
        <end position="50"/>
    </location>
</feature>
<dbReference type="Pfam" id="PF12728">
    <property type="entry name" value="HTH_17"/>
    <property type="match status" value="1"/>
</dbReference>
<dbReference type="InterPro" id="IPR041657">
    <property type="entry name" value="HTH_17"/>
</dbReference>
<dbReference type="Proteomes" id="UP000285138">
    <property type="component" value="Unassembled WGS sequence"/>
</dbReference>
<evidence type="ECO:0000313" key="2">
    <source>
        <dbReference type="EMBL" id="RQD75325.1"/>
    </source>
</evidence>